<reference evidence="1" key="1">
    <citation type="submission" date="2017-09" db="EMBL/GenBank/DDBJ databases">
        <title>FDA dAtabase for Regulatory Grade micrObial Sequences (FDA-ARGOS): Supporting development and validation of Infectious Disease Dx tests.</title>
        <authorList>
            <person name="Minogue T."/>
            <person name="Wolcott M."/>
            <person name="Wasieloski L."/>
            <person name="Aguilar W."/>
            <person name="Moore D."/>
            <person name="Tallon L.J."/>
            <person name="Sadzewicz L."/>
            <person name="Ott S."/>
            <person name="Zhao X."/>
            <person name="Nagaraj S."/>
            <person name="Vavikolanu K."/>
            <person name="Aluvathingal J."/>
            <person name="Nadendla S."/>
            <person name="Sichtig H."/>
        </authorList>
    </citation>
    <scope>NUCLEOTIDE SEQUENCE</scope>
    <source>
        <strain evidence="1">FDAARGOS_387</strain>
    </source>
</reference>
<name>A0A2C6DFE7_9GAMM</name>
<proteinExistence type="predicted"/>
<evidence type="ECO:0000313" key="1">
    <source>
        <dbReference type="EMBL" id="PHI29008.1"/>
    </source>
</evidence>
<keyword evidence="3" id="KW-1185">Reference proteome</keyword>
<evidence type="ECO:0000313" key="3">
    <source>
        <dbReference type="Proteomes" id="UP000224974"/>
    </source>
</evidence>
<dbReference type="RefSeq" id="WP_099044085.1">
    <property type="nucleotide sequence ID" value="NZ_CAADJA010000002.1"/>
</dbReference>
<evidence type="ECO:0000313" key="4">
    <source>
        <dbReference type="Proteomes" id="UP000373449"/>
    </source>
</evidence>
<reference evidence="3" key="2">
    <citation type="submission" date="2017-09" db="EMBL/GenBank/DDBJ databases">
        <title>FDA dAtabase for Regulatory Grade micrObial Sequences (FDA-ARGOS): Supporting development and validation of Infectious Disease Dx tests.</title>
        <authorList>
            <person name="Minogue T."/>
            <person name="Wolcott M."/>
            <person name="Wasieloski L."/>
            <person name="Aguilar W."/>
            <person name="Moore D."/>
            <person name="Tallon L."/>
            <person name="Sadzewicz L."/>
            <person name="Ott S."/>
            <person name="Zhao X."/>
            <person name="Nagaraj S."/>
            <person name="Vavikolanu K."/>
            <person name="Aluvathingal J."/>
            <person name="Nadendla S."/>
            <person name="Sichtig H."/>
        </authorList>
    </citation>
    <scope>NUCLEOTIDE SEQUENCE [LARGE SCALE GENOMIC DNA]</scope>
    <source>
        <strain evidence="3">FDAARGOS_387</strain>
    </source>
</reference>
<dbReference type="Proteomes" id="UP000373449">
    <property type="component" value="Unassembled WGS sequence"/>
</dbReference>
<protein>
    <submittedName>
        <fullName evidence="1">Uncharacterized protein</fullName>
    </submittedName>
</protein>
<dbReference type="Proteomes" id="UP000224974">
    <property type="component" value="Unassembled WGS sequence"/>
</dbReference>
<sequence length="78" mass="8233">MMTDLFSGKPANLLIRFDVNTHSFLFSSILRMKALSILQAASAVSHSVFSNKLPAHGNGVGMSGCSISAVRLVAAPKN</sequence>
<dbReference type="EMBL" id="PDDX01000001">
    <property type="protein sequence ID" value="PHI29008.1"/>
    <property type="molecule type" value="Genomic_DNA"/>
</dbReference>
<dbReference type="AlphaFoldDB" id="A0A2C6DFE7"/>
<reference evidence="2 4" key="3">
    <citation type="submission" date="2019-03" db="EMBL/GenBank/DDBJ databases">
        <authorList>
            <consortium name="Pathogen Informatics"/>
        </authorList>
    </citation>
    <scope>NUCLEOTIDE SEQUENCE [LARGE SCALE GENOMIC DNA]</scope>
    <source>
        <strain evidence="2 4">NCTC12282</strain>
    </source>
</reference>
<dbReference type="EMBL" id="CAADJA010000002">
    <property type="protein sequence ID" value="VFS47147.1"/>
    <property type="molecule type" value="Genomic_DNA"/>
</dbReference>
<accession>A0A2C6DFE7</accession>
<gene>
    <name evidence="1" type="ORF">CRN84_06600</name>
    <name evidence="2" type="ORF">NCTC12282_02082</name>
</gene>
<evidence type="ECO:0000313" key="2">
    <source>
        <dbReference type="EMBL" id="VFS47147.1"/>
    </source>
</evidence>
<organism evidence="1 3">
    <name type="scientific">Budvicia aquatica</name>
    <dbReference type="NCBI Taxonomy" id="82979"/>
    <lineage>
        <taxon>Bacteria</taxon>
        <taxon>Pseudomonadati</taxon>
        <taxon>Pseudomonadota</taxon>
        <taxon>Gammaproteobacteria</taxon>
        <taxon>Enterobacterales</taxon>
        <taxon>Budviciaceae</taxon>
        <taxon>Budvicia</taxon>
    </lineage>
</organism>